<evidence type="ECO:0000259" key="12">
    <source>
        <dbReference type="Pfam" id="PF07715"/>
    </source>
</evidence>
<dbReference type="SUPFAM" id="SSF56935">
    <property type="entry name" value="Porins"/>
    <property type="match status" value="1"/>
</dbReference>
<keyword evidence="5 9" id="KW-0798">TonB box</keyword>
<keyword evidence="13" id="KW-0675">Receptor</keyword>
<evidence type="ECO:0000256" key="5">
    <source>
        <dbReference type="ARBA" id="ARBA00023077"/>
    </source>
</evidence>
<dbReference type="Pfam" id="PF07715">
    <property type="entry name" value="Plug"/>
    <property type="match status" value="1"/>
</dbReference>
<dbReference type="EMBL" id="NFZT01000001">
    <property type="protein sequence ID" value="OWV33159.1"/>
    <property type="molecule type" value="Genomic_DNA"/>
</dbReference>
<organism evidence="13 14">
    <name type="scientific">Pacificimonas flava</name>
    <dbReference type="NCBI Taxonomy" id="1234595"/>
    <lineage>
        <taxon>Bacteria</taxon>
        <taxon>Pseudomonadati</taxon>
        <taxon>Pseudomonadota</taxon>
        <taxon>Alphaproteobacteria</taxon>
        <taxon>Sphingomonadales</taxon>
        <taxon>Sphingosinicellaceae</taxon>
        <taxon>Pacificimonas</taxon>
    </lineage>
</organism>
<evidence type="ECO:0000313" key="14">
    <source>
        <dbReference type="Proteomes" id="UP000198462"/>
    </source>
</evidence>
<dbReference type="OrthoDB" id="7051241at2"/>
<keyword evidence="7 8" id="KW-0998">Cell outer membrane</keyword>
<comment type="similarity">
    <text evidence="8 9">Belongs to the TonB-dependent receptor family.</text>
</comment>
<evidence type="ECO:0000256" key="6">
    <source>
        <dbReference type="ARBA" id="ARBA00023136"/>
    </source>
</evidence>
<comment type="caution">
    <text evidence="13">The sequence shown here is derived from an EMBL/GenBank/DDBJ whole genome shotgun (WGS) entry which is preliminary data.</text>
</comment>
<keyword evidence="2 8" id="KW-0813">Transport</keyword>
<keyword evidence="6 8" id="KW-0472">Membrane</keyword>
<evidence type="ECO:0000256" key="10">
    <source>
        <dbReference type="SAM" id="SignalP"/>
    </source>
</evidence>
<dbReference type="Gene3D" id="2.40.170.20">
    <property type="entry name" value="TonB-dependent receptor, beta-barrel domain"/>
    <property type="match status" value="1"/>
</dbReference>
<accession>A0A219B5S8</accession>
<gene>
    <name evidence="13" type="ORF">B5C34_06565</name>
</gene>
<feature type="domain" description="TonB-dependent receptor plug" evidence="12">
    <location>
        <begin position="50"/>
        <end position="165"/>
    </location>
</feature>
<evidence type="ECO:0000256" key="4">
    <source>
        <dbReference type="ARBA" id="ARBA00022692"/>
    </source>
</evidence>
<dbReference type="Pfam" id="PF00593">
    <property type="entry name" value="TonB_dep_Rec_b-barrel"/>
    <property type="match status" value="1"/>
</dbReference>
<evidence type="ECO:0000256" key="2">
    <source>
        <dbReference type="ARBA" id="ARBA00022448"/>
    </source>
</evidence>
<dbReference type="InterPro" id="IPR039426">
    <property type="entry name" value="TonB-dep_rcpt-like"/>
</dbReference>
<dbReference type="InterPro" id="IPR036942">
    <property type="entry name" value="Beta-barrel_TonB_sf"/>
</dbReference>
<dbReference type="RefSeq" id="WP_088711946.1">
    <property type="nucleotide sequence ID" value="NZ_NFZT01000001.1"/>
</dbReference>
<sequence>MRAKFLATAASALIVQSTAFAQEVADQASPVGNTPETIVITGSFIRGTPEDAALPVDVFNSEELEQSGVSSPLEFIKDLPSVGSVLGDTNQFSASAQGNQGQGSLNLRNLGAERTLVLLNGKRTITSPGEGFVDTNLMPLFALDRIEILKDGAAATYGSDAIAGVANFVTKRNFTGVEIEGDYEFIDGSDGDWTASILGGLDFADGAANLMIGVGYQERSELPSVERDYATLPYAVNPGGGWSSLGNPQTYFPANPLAASPANPLGFLVPATGAFIDAQGLNACDDVGGFVGNTEPNNAGIPVCRFQFIPFDNLVEDQERIEVYGQLVADLSDQLRFTVDVLFADSYQTTRYSPSFPPIQGLFGPGVFPQFVVPASNPFVADFIAQTPGVTNTAIPADRYYAFGRPVGWGGNRLYGGGQIGTADADAFRVSGGFEYEFSDRFRSELSATYIRSERTQLVPDVVAERLQNALNGLGGAGCDVSAGVPGQGGCLYFNPFINSSPENPRQNLENPAYIPGNENDLELLDYIFQDNGTIDVEDKYIFDLVFSGETGVDLGGGPVAFAFGGQYRDSSFSARPNSELQNVNLNPCPVIGSTSCDVQSGPFIFLGQSAPVDLSQNIYALFAEVNVPIGDTLELTGAARYEDYGDPVGSTFNPKGSFRWQAADWLVLRGSVGTTFRGPLPSDIDPNSVTALAGIQAAGNNFKSVDVFGNPNLDPETALTYNVGAIFEGSGFTFSVDFWTYDFDDQITVTPGQDIANVVANGPGDGTQLVDCASPLRPLITFSNNDTCGPMTVGNDISRVRTDIVNGPKVTTRGFDFALNYDIDAGFGLISVGGNATWTMDYEIDDFVIDGVTVTEGFDAVGFANFFRDPGTVSEWRGNAYINLSTGGLNARYTFKYIDGVTDERGPTTTPEFGVTTFGVDIEEYMQHDLTVIYDLAPINDVEVQLQGGVENIFDEDPPGARIDLGYNPFIGNPLGRVFRLGGRVKF</sequence>
<feature type="chain" id="PRO_5012374848" evidence="10">
    <location>
        <begin position="22"/>
        <end position="988"/>
    </location>
</feature>
<dbReference type="PROSITE" id="PS52016">
    <property type="entry name" value="TONB_DEPENDENT_REC_3"/>
    <property type="match status" value="1"/>
</dbReference>
<keyword evidence="4 8" id="KW-0812">Transmembrane</keyword>
<feature type="domain" description="TonB-dependent receptor-like beta-barrel" evidence="11">
    <location>
        <begin position="393"/>
        <end position="954"/>
    </location>
</feature>
<dbReference type="AlphaFoldDB" id="A0A219B5S8"/>
<evidence type="ECO:0000259" key="11">
    <source>
        <dbReference type="Pfam" id="PF00593"/>
    </source>
</evidence>
<keyword evidence="10" id="KW-0732">Signal</keyword>
<evidence type="ECO:0000256" key="3">
    <source>
        <dbReference type="ARBA" id="ARBA00022452"/>
    </source>
</evidence>
<dbReference type="Proteomes" id="UP000198462">
    <property type="component" value="Unassembled WGS sequence"/>
</dbReference>
<proteinExistence type="inferred from homology"/>
<evidence type="ECO:0000256" key="8">
    <source>
        <dbReference type="PROSITE-ProRule" id="PRU01360"/>
    </source>
</evidence>
<dbReference type="PANTHER" id="PTHR47234:SF2">
    <property type="entry name" value="TONB-DEPENDENT RECEPTOR"/>
    <property type="match status" value="1"/>
</dbReference>
<dbReference type="GO" id="GO:0009279">
    <property type="term" value="C:cell outer membrane"/>
    <property type="evidence" value="ECO:0007669"/>
    <property type="project" value="UniProtKB-SubCell"/>
</dbReference>
<dbReference type="InterPro" id="IPR012910">
    <property type="entry name" value="Plug_dom"/>
</dbReference>
<name>A0A219B5S8_9SPHN</name>
<dbReference type="PANTHER" id="PTHR47234">
    <property type="match status" value="1"/>
</dbReference>
<reference evidence="14" key="1">
    <citation type="submission" date="2017-05" db="EMBL/GenBank/DDBJ databases">
        <authorList>
            <person name="Lin X."/>
        </authorList>
    </citation>
    <scope>NUCLEOTIDE SEQUENCE [LARGE SCALE GENOMIC DNA]</scope>
    <source>
        <strain evidence="14">JLT2012</strain>
    </source>
</reference>
<dbReference type="Gene3D" id="2.170.130.10">
    <property type="entry name" value="TonB-dependent receptor, plug domain"/>
    <property type="match status" value="1"/>
</dbReference>
<feature type="signal peptide" evidence="10">
    <location>
        <begin position="1"/>
        <end position="21"/>
    </location>
</feature>
<protein>
    <submittedName>
        <fullName evidence="13">TonB-dependent receptor</fullName>
    </submittedName>
</protein>
<dbReference type="InterPro" id="IPR037066">
    <property type="entry name" value="Plug_dom_sf"/>
</dbReference>
<dbReference type="InterPro" id="IPR000531">
    <property type="entry name" value="Beta-barrel_TonB"/>
</dbReference>
<evidence type="ECO:0000256" key="9">
    <source>
        <dbReference type="RuleBase" id="RU003357"/>
    </source>
</evidence>
<evidence type="ECO:0000256" key="1">
    <source>
        <dbReference type="ARBA" id="ARBA00004571"/>
    </source>
</evidence>
<evidence type="ECO:0000313" key="13">
    <source>
        <dbReference type="EMBL" id="OWV33159.1"/>
    </source>
</evidence>
<keyword evidence="3 8" id="KW-1134">Transmembrane beta strand</keyword>
<comment type="subcellular location">
    <subcellularLocation>
        <location evidence="1 8">Cell outer membrane</location>
        <topology evidence="1 8">Multi-pass membrane protein</topology>
    </subcellularLocation>
</comment>
<keyword evidence="14" id="KW-1185">Reference proteome</keyword>
<evidence type="ECO:0000256" key="7">
    <source>
        <dbReference type="ARBA" id="ARBA00023237"/>
    </source>
</evidence>